<evidence type="ECO:0000256" key="6">
    <source>
        <dbReference type="ARBA" id="ARBA00038073"/>
    </source>
</evidence>
<evidence type="ECO:0000256" key="9">
    <source>
        <dbReference type="ARBA" id="ARBA00045355"/>
    </source>
</evidence>
<dbReference type="InterPro" id="IPR007379">
    <property type="entry name" value="Tim44-like_dom"/>
</dbReference>
<proteinExistence type="inferred from homology"/>
<evidence type="ECO:0000313" key="12">
    <source>
        <dbReference type="Proteomes" id="UP001642483"/>
    </source>
</evidence>
<comment type="caution">
    <text evidence="11">The sequence shown here is derived from an EMBL/GenBank/DDBJ whole genome shotgun (WGS) entry which is preliminary data.</text>
</comment>
<feature type="domain" description="Tim44-like" evidence="10">
    <location>
        <begin position="114"/>
        <end position="271"/>
    </location>
</feature>
<keyword evidence="5" id="KW-0687">Ribonucleoprotein</keyword>
<evidence type="ECO:0000256" key="8">
    <source>
        <dbReference type="ARBA" id="ARBA00043031"/>
    </source>
</evidence>
<dbReference type="Proteomes" id="UP001642483">
    <property type="component" value="Unassembled WGS sequence"/>
</dbReference>
<dbReference type="PANTHER" id="PTHR28554:SF1">
    <property type="entry name" value="LARGE RIBOSOMAL SUBUNIT PROTEIN ML45"/>
    <property type="match status" value="1"/>
</dbReference>
<evidence type="ECO:0000256" key="5">
    <source>
        <dbReference type="ARBA" id="ARBA00023274"/>
    </source>
</evidence>
<dbReference type="SMART" id="SM00978">
    <property type="entry name" value="Tim44"/>
    <property type="match status" value="1"/>
</dbReference>
<dbReference type="InterPro" id="IPR032710">
    <property type="entry name" value="NTF2-like_dom_sf"/>
</dbReference>
<evidence type="ECO:0000259" key="10">
    <source>
        <dbReference type="SMART" id="SM00978"/>
    </source>
</evidence>
<evidence type="ECO:0000256" key="2">
    <source>
        <dbReference type="ARBA" id="ARBA00022946"/>
    </source>
</evidence>
<sequence>MLANIVKQACQCGMTRIPAQASQSIITIHVRYKGNAGQTPHTREQLEKLGLSGYMKKYRQYAQYNYQEWRYPQKSRAIDISCTRQIIDQYNPEEGGFKSFLNSPREKLKPANMDAFHNRIIKKRVQDYHRKRFPPIAQEIYVDTHNLLNTENWTVTKKLETEEKLDKMVTPHAYPDMIKGLNSKTVIWKYDETIEPPKVVRVRSGAMLEQSNLYGQVTVRFHSKQTLAIYDRFGRLMFGDPESPRNVLEYVVFERHISHPYGLWRIHGKLPGDAYEREPARRTVAIIKPNQRRVEAKEWQDAEDEACVYKWYPARHKVMQKIEGLKRMRRGHEYWKKRRKYVLFNIKRASSPKMRSRSRRVVKMKRNKLFSLREEGKLPPVPSHRDPDKYP</sequence>
<organism evidence="11 12">
    <name type="scientific">Clavelina lepadiformis</name>
    <name type="common">Light-bulb sea squirt</name>
    <name type="synonym">Ascidia lepadiformis</name>
    <dbReference type="NCBI Taxonomy" id="159417"/>
    <lineage>
        <taxon>Eukaryota</taxon>
        <taxon>Metazoa</taxon>
        <taxon>Chordata</taxon>
        <taxon>Tunicata</taxon>
        <taxon>Ascidiacea</taxon>
        <taxon>Aplousobranchia</taxon>
        <taxon>Clavelinidae</taxon>
        <taxon>Clavelina</taxon>
    </lineage>
</organism>
<accession>A0ABP0EV67</accession>
<name>A0ABP0EV67_CLALP</name>
<evidence type="ECO:0000256" key="1">
    <source>
        <dbReference type="ARBA" id="ARBA00004173"/>
    </source>
</evidence>
<dbReference type="EMBL" id="CAWYQH010000001">
    <property type="protein sequence ID" value="CAK8671270.1"/>
    <property type="molecule type" value="Genomic_DNA"/>
</dbReference>
<comment type="similarity">
    <text evidence="6">Belongs to the mitochondrion-specific ribosomal protein mL45 family.</text>
</comment>
<dbReference type="PANTHER" id="PTHR28554">
    <property type="entry name" value="39S RIBOSOMAL PROTEIN L45, MITOCHONDRIAL"/>
    <property type="match status" value="1"/>
</dbReference>
<reference evidence="11 12" key="1">
    <citation type="submission" date="2024-02" db="EMBL/GenBank/DDBJ databases">
        <authorList>
            <person name="Daric V."/>
            <person name="Darras S."/>
        </authorList>
    </citation>
    <scope>NUCLEOTIDE SEQUENCE [LARGE SCALE GENOMIC DNA]</scope>
</reference>
<comment type="subcellular location">
    <subcellularLocation>
        <location evidence="1">Mitochondrion</location>
    </subcellularLocation>
</comment>
<keyword evidence="2" id="KW-0809">Transit peptide</keyword>
<comment type="function">
    <text evidence="9">Component of the mitochondrial large ribosomal subunit (mt-LSU). Within the mitochondrial ribosomes, required to direct the nascent polypeptide toward the tunnel exit and position the exit at a distance from the membrane surface.</text>
</comment>
<gene>
    <name evidence="11" type="ORF">CVLEPA_LOCUS318</name>
</gene>
<evidence type="ECO:0000256" key="3">
    <source>
        <dbReference type="ARBA" id="ARBA00022980"/>
    </source>
</evidence>
<dbReference type="Gene3D" id="3.10.450.240">
    <property type="match status" value="1"/>
</dbReference>
<keyword evidence="4" id="KW-0496">Mitochondrion</keyword>
<evidence type="ECO:0000256" key="4">
    <source>
        <dbReference type="ARBA" id="ARBA00023128"/>
    </source>
</evidence>
<dbReference type="InterPro" id="IPR051975">
    <property type="entry name" value="mtLSU_mL45"/>
</dbReference>
<evidence type="ECO:0000313" key="11">
    <source>
        <dbReference type="EMBL" id="CAK8671270.1"/>
    </source>
</evidence>
<evidence type="ECO:0000256" key="7">
    <source>
        <dbReference type="ARBA" id="ARBA00039448"/>
    </source>
</evidence>
<dbReference type="Pfam" id="PF04280">
    <property type="entry name" value="Tim44"/>
    <property type="match status" value="1"/>
</dbReference>
<keyword evidence="3" id="KW-0689">Ribosomal protein</keyword>
<keyword evidence="12" id="KW-1185">Reference proteome</keyword>
<dbReference type="SUPFAM" id="SSF54427">
    <property type="entry name" value="NTF2-like"/>
    <property type="match status" value="1"/>
</dbReference>
<protein>
    <recommendedName>
        <fullName evidence="7">Large ribosomal subunit protein mL45</fullName>
    </recommendedName>
    <alternativeName>
        <fullName evidence="8">39S ribosomal protein L45, mitochondrial</fullName>
    </alternativeName>
</protein>